<protein>
    <submittedName>
        <fullName evidence="1">Uncharacterized protein</fullName>
    </submittedName>
</protein>
<organism evidence="1">
    <name type="scientific">Ixodes ricinus</name>
    <name type="common">Common tick</name>
    <name type="synonym">Acarus ricinus</name>
    <dbReference type="NCBI Taxonomy" id="34613"/>
    <lineage>
        <taxon>Eukaryota</taxon>
        <taxon>Metazoa</taxon>
        <taxon>Ecdysozoa</taxon>
        <taxon>Arthropoda</taxon>
        <taxon>Chelicerata</taxon>
        <taxon>Arachnida</taxon>
        <taxon>Acari</taxon>
        <taxon>Parasitiformes</taxon>
        <taxon>Ixodida</taxon>
        <taxon>Ixodoidea</taxon>
        <taxon>Ixodidae</taxon>
        <taxon>Ixodinae</taxon>
        <taxon>Ixodes</taxon>
    </lineage>
</organism>
<dbReference type="AlphaFoldDB" id="A0A6B0U2T1"/>
<reference evidence="1" key="1">
    <citation type="submission" date="2019-12" db="EMBL/GenBank/DDBJ databases">
        <title>An insight into the sialome of adult female Ixodes ricinus ticks feeding for 6 days.</title>
        <authorList>
            <person name="Perner J."/>
            <person name="Ribeiro J.M.C."/>
        </authorList>
    </citation>
    <scope>NUCLEOTIDE SEQUENCE</scope>
    <source>
        <strain evidence="1">Semi-engorged</strain>
        <tissue evidence="1">Salivary glands</tissue>
    </source>
</reference>
<name>A0A6B0U2T1_IXORI</name>
<proteinExistence type="predicted"/>
<accession>A0A6B0U2T1</accession>
<sequence>MALSYWFVAVTVGNCTGWDRSDTVALGLKFSWQAHSQAPVIPLKGLLAIITEAVPQLTSKKTLAQYFRLVK</sequence>
<dbReference type="EMBL" id="GIFC01000722">
    <property type="protein sequence ID" value="MXU82805.1"/>
    <property type="molecule type" value="Transcribed_RNA"/>
</dbReference>
<evidence type="ECO:0000313" key="1">
    <source>
        <dbReference type="EMBL" id="MXU82805.1"/>
    </source>
</evidence>